<evidence type="ECO:0000313" key="2">
    <source>
        <dbReference type="Proteomes" id="UP001054837"/>
    </source>
</evidence>
<accession>A0AAV4SD45</accession>
<name>A0AAV4SD45_9ARAC</name>
<organism evidence="1 2">
    <name type="scientific">Caerostris darwini</name>
    <dbReference type="NCBI Taxonomy" id="1538125"/>
    <lineage>
        <taxon>Eukaryota</taxon>
        <taxon>Metazoa</taxon>
        <taxon>Ecdysozoa</taxon>
        <taxon>Arthropoda</taxon>
        <taxon>Chelicerata</taxon>
        <taxon>Arachnida</taxon>
        <taxon>Araneae</taxon>
        <taxon>Araneomorphae</taxon>
        <taxon>Entelegynae</taxon>
        <taxon>Araneoidea</taxon>
        <taxon>Araneidae</taxon>
        <taxon>Caerostris</taxon>
    </lineage>
</organism>
<sequence length="100" mass="11500">MRRRNDELRLQKTGFRAAEDAGHESLGTLFLALVPYVIVVRGIRAGTRTKIFLLLRLWGHLQDGLYFGSVAKQAKQIKFWPSSIVLHEIINKCDYGRMNE</sequence>
<keyword evidence="2" id="KW-1185">Reference proteome</keyword>
<protein>
    <submittedName>
        <fullName evidence="1">Uncharacterized protein</fullName>
    </submittedName>
</protein>
<dbReference type="AlphaFoldDB" id="A0AAV4SD45"/>
<dbReference type="Proteomes" id="UP001054837">
    <property type="component" value="Unassembled WGS sequence"/>
</dbReference>
<evidence type="ECO:0000313" key="1">
    <source>
        <dbReference type="EMBL" id="GIY31909.1"/>
    </source>
</evidence>
<comment type="caution">
    <text evidence="1">The sequence shown here is derived from an EMBL/GenBank/DDBJ whole genome shotgun (WGS) entry which is preliminary data.</text>
</comment>
<proteinExistence type="predicted"/>
<dbReference type="EMBL" id="BPLQ01007734">
    <property type="protein sequence ID" value="GIY31909.1"/>
    <property type="molecule type" value="Genomic_DNA"/>
</dbReference>
<reference evidence="1 2" key="1">
    <citation type="submission" date="2021-06" db="EMBL/GenBank/DDBJ databases">
        <title>Caerostris darwini draft genome.</title>
        <authorList>
            <person name="Kono N."/>
            <person name="Arakawa K."/>
        </authorList>
    </citation>
    <scope>NUCLEOTIDE SEQUENCE [LARGE SCALE GENOMIC DNA]</scope>
</reference>
<gene>
    <name evidence="1" type="ORF">CDAR_448201</name>
</gene>